<dbReference type="Pfam" id="PF00226">
    <property type="entry name" value="DnaJ"/>
    <property type="match status" value="1"/>
</dbReference>
<dbReference type="OrthoDB" id="445556at2759"/>
<evidence type="ECO:0000313" key="3">
    <source>
        <dbReference type="Proteomes" id="UP000631114"/>
    </source>
</evidence>
<feature type="domain" description="J" evidence="1">
    <location>
        <begin position="36"/>
        <end position="87"/>
    </location>
</feature>
<dbReference type="PROSITE" id="PS50076">
    <property type="entry name" value="DNAJ_2"/>
    <property type="match status" value="1"/>
</dbReference>
<proteinExistence type="predicted"/>
<dbReference type="SUPFAM" id="SSF46565">
    <property type="entry name" value="Chaperone J-domain"/>
    <property type="match status" value="1"/>
</dbReference>
<dbReference type="PANTHER" id="PTHR45432:SF2">
    <property type="entry name" value="CHAPERONE PROTEIN DNAJ 11, CHLOROPLASTIC"/>
    <property type="match status" value="1"/>
</dbReference>
<sequence length="87" mass="9677">MLGTESLLSFQTITTKQVLSKISSSPTVKLKKPAANLYEVLKLKRSASPAEIKKAYMSLVKQFQPDAKESEADSRDFIEIHNAYSTV</sequence>
<reference evidence="2 3" key="1">
    <citation type="submission" date="2020-10" db="EMBL/GenBank/DDBJ databases">
        <title>The Coptis chinensis genome and diversification of protoberbering-type alkaloids.</title>
        <authorList>
            <person name="Wang B."/>
            <person name="Shu S."/>
            <person name="Song C."/>
            <person name="Liu Y."/>
        </authorList>
    </citation>
    <scope>NUCLEOTIDE SEQUENCE [LARGE SCALE GENOMIC DNA]</scope>
    <source>
        <strain evidence="2">HL-2020</strain>
        <tissue evidence="2">Leaf</tissue>
    </source>
</reference>
<dbReference type="EMBL" id="JADFTS010000009">
    <property type="protein sequence ID" value="KAF9588466.1"/>
    <property type="molecule type" value="Genomic_DNA"/>
</dbReference>
<organism evidence="2 3">
    <name type="scientific">Coptis chinensis</name>
    <dbReference type="NCBI Taxonomy" id="261450"/>
    <lineage>
        <taxon>Eukaryota</taxon>
        <taxon>Viridiplantae</taxon>
        <taxon>Streptophyta</taxon>
        <taxon>Embryophyta</taxon>
        <taxon>Tracheophyta</taxon>
        <taxon>Spermatophyta</taxon>
        <taxon>Magnoliopsida</taxon>
        <taxon>Ranunculales</taxon>
        <taxon>Ranunculaceae</taxon>
        <taxon>Coptidoideae</taxon>
        <taxon>Coptis</taxon>
    </lineage>
</organism>
<dbReference type="Gene3D" id="1.10.287.110">
    <property type="entry name" value="DnaJ domain"/>
    <property type="match status" value="1"/>
</dbReference>
<dbReference type="CDD" id="cd06257">
    <property type="entry name" value="DnaJ"/>
    <property type="match status" value="1"/>
</dbReference>
<dbReference type="SMART" id="SM00271">
    <property type="entry name" value="DnaJ"/>
    <property type="match status" value="1"/>
</dbReference>
<dbReference type="InterPro" id="IPR001623">
    <property type="entry name" value="DnaJ_domain"/>
</dbReference>
<keyword evidence="3" id="KW-1185">Reference proteome</keyword>
<dbReference type="AlphaFoldDB" id="A0A835GVT1"/>
<protein>
    <recommendedName>
        <fullName evidence="1">J domain-containing protein</fullName>
    </recommendedName>
</protein>
<accession>A0A835GVT1</accession>
<comment type="caution">
    <text evidence="2">The sequence shown here is derived from an EMBL/GenBank/DDBJ whole genome shotgun (WGS) entry which is preliminary data.</text>
</comment>
<evidence type="ECO:0000313" key="2">
    <source>
        <dbReference type="EMBL" id="KAF9588466.1"/>
    </source>
</evidence>
<dbReference type="PANTHER" id="PTHR45432">
    <property type="entry name" value="CHAPERONE PROTEIN DNAJ 11, CHLOROPLASTIC-LIKE"/>
    <property type="match status" value="1"/>
</dbReference>
<evidence type="ECO:0000259" key="1">
    <source>
        <dbReference type="PROSITE" id="PS50076"/>
    </source>
</evidence>
<dbReference type="Proteomes" id="UP000631114">
    <property type="component" value="Unassembled WGS sequence"/>
</dbReference>
<name>A0A835GVT1_9MAGN</name>
<dbReference type="InterPro" id="IPR036869">
    <property type="entry name" value="J_dom_sf"/>
</dbReference>
<gene>
    <name evidence="2" type="ORF">IFM89_010492</name>
</gene>
<dbReference type="PRINTS" id="PR00625">
    <property type="entry name" value="JDOMAIN"/>
</dbReference>